<dbReference type="EMBL" id="JAQQLF010000011">
    <property type="protein sequence ID" value="MDC7717639.1"/>
    <property type="molecule type" value="Genomic_DNA"/>
</dbReference>
<comment type="catalytic activity">
    <reaction evidence="1">
        <text>[protein]-peptidylproline (omega=180) = [protein]-peptidylproline (omega=0)</text>
        <dbReference type="Rhea" id="RHEA:16237"/>
        <dbReference type="Rhea" id="RHEA-COMP:10747"/>
        <dbReference type="Rhea" id="RHEA-COMP:10748"/>
        <dbReference type="ChEBI" id="CHEBI:83833"/>
        <dbReference type="ChEBI" id="CHEBI:83834"/>
        <dbReference type="EC" id="5.2.1.8"/>
    </reaction>
</comment>
<keyword evidence="4 8" id="KW-0732">Signal</keyword>
<feature type="signal peptide" evidence="8">
    <location>
        <begin position="1"/>
        <end position="23"/>
    </location>
</feature>
<dbReference type="Pfam" id="PF13616">
    <property type="entry name" value="Rotamase_3"/>
    <property type="match status" value="1"/>
</dbReference>
<dbReference type="GO" id="GO:0003755">
    <property type="term" value="F:peptidyl-prolyl cis-trans isomerase activity"/>
    <property type="evidence" value="ECO:0007669"/>
    <property type="project" value="UniProtKB-EC"/>
</dbReference>
<evidence type="ECO:0000256" key="8">
    <source>
        <dbReference type="SAM" id="SignalP"/>
    </source>
</evidence>
<keyword evidence="11" id="KW-1185">Reference proteome</keyword>
<evidence type="ECO:0000256" key="2">
    <source>
        <dbReference type="ARBA" id="ARBA00007656"/>
    </source>
</evidence>
<feature type="domain" description="PpiC" evidence="9">
    <location>
        <begin position="129"/>
        <end position="220"/>
    </location>
</feature>
<dbReference type="Gene3D" id="1.10.8.1040">
    <property type="match status" value="1"/>
</dbReference>
<keyword evidence="6 7" id="KW-0413">Isomerase</keyword>
<accession>A0ABT5IYK6</accession>
<evidence type="ECO:0000256" key="1">
    <source>
        <dbReference type="ARBA" id="ARBA00000971"/>
    </source>
</evidence>
<comment type="similarity">
    <text evidence="2">Belongs to the PpiC/parvulin rotamase family.</text>
</comment>
<evidence type="ECO:0000256" key="7">
    <source>
        <dbReference type="PROSITE-ProRule" id="PRU00278"/>
    </source>
</evidence>
<evidence type="ECO:0000313" key="11">
    <source>
        <dbReference type="Proteomes" id="UP001219956"/>
    </source>
</evidence>
<dbReference type="InterPro" id="IPR027304">
    <property type="entry name" value="Trigger_fact/SurA_dom_sf"/>
</dbReference>
<dbReference type="RefSeq" id="WP_017508394.1">
    <property type="nucleotide sequence ID" value="NZ_JAQQLF010000011.1"/>
</dbReference>
<dbReference type="PROSITE" id="PS01096">
    <property type="entry name" value="PPIC_PPIASE_1"/>
    <property type="match status" value="1"/>
</dbReference>
<evidence type="ECO:0000259" key="9">
    <source>
        <dbReference type="PROSITE" id="PS50198"/>
    </source>
</evidence>
<dbReference type="PANTHER" id="PTHR47245:SF1">
    <property type="entry name" value="FOLDASE PROTEIN PRSA"/>
    <property type="match status" value="1"/>
</dbReference>
<dbReference type="SUPFAM" id="SSF54534">
    <property type="entry name" value="FKBP-like"/>
    <property type="match status" value="1"/>
</dbReference>
<proteinExistence type="inferred from homology"/>
<comment type="caution">
    <text evidence="10">The sequence shown here is derived from an EMBL/GenBank/DDBJ whole genome shotgun (WGS) entry which is preliminary data.</text>
</comment>
<dbReference type="SUPFAM" id="SSF109998">
    <property type="entry name" value="Triger factor/SurA peptide-binding domain-like"/>
    <property type="match status" value="1"/>
</dbReference>
<dbReference type="EC" id="5.2.1.8" evidence="3"/>
<dbReference type="PROSITE" id="PS50198">
    <property type="entry name" value="PPIC_PPIASE_2"/>
    <property type="match status" value="1"/>
</dbReference>
<reference evidence="10 11" key="1">
    <citation type="submission" date="2023-01" db="EMBL/GenBank/DDBJ databases">
        <title>Novel species of the genus Vogesella isolated from rivers.</title>
        <authorList>
            <person name="Lu H."/>
        </authorList>
    </citation>
    <scope>NUCLEOTIDE SEQUENCE [LARGE SCALE GENOMIC DNA]</scope>
    <source>
        <strain evidence="10 11">DC21W</strain>
    </source>
</reference>
<dbReference type="InterPro" id="IPR000297">
    <property type="entry name" value="PPIase_PpiC"/>
</dbReference>
<evidence type="ECO:0000313" key="10">
    <source>
        <dbReference type="EMBL" id="MDC7717639.1"/>
    </source>
</evidence>
<feature type="chain" id="PRO_5046822422" description="peptidylprolyl isomerase" evidence="8">
    <location>
        <begin position="24"/>
        <end position="260"/>
    </location>
</feature>
<dbReference type="Gene3D" id="3.10.50.40">
    <property type="match status" value="1"/>
</dbReference>
<evidence type="ECO:0000256" key="6">
    <source>
        <dbReference type="ARBA" id="ARBA00023235"/>
    </source>
</evidence>
<dbReference type="InterPro" id="IPR050245">
    <property type="entry name" value="PrsA_foldase"/>
</dbReference>
<sequence>MNTRFKHSLIAATLLLAGSAAMAAPSVNGVAISQQRIDAIARMMEAQGQPANPQMKEMITDQLITAEILRQEAVKKGMDKSADFQAEMENAQAMALANRFIKEHVRTNPITDAQIKAEYDKVKAEFPEKKSYRARHILVKTEAEAQAVLSALKKGKPFDQLAKEKSIDPGSKVNGGDLGWNEPATFVAPFSEAMIKLAKGQVSATPVKTQFGFHIIKLDDVKVEAAPPVDALRPQLEQRIQSQRIEALIKDLKAKAKVQQ</sequence>
<evidence type="ECO:0000256" key="4">
    <source>
        <dbReference type="ARBA" id="ARBA00022729"/>
    </source>
</evidence>
<dbReference type="Proteomes" id="UP001219956">
    <property type="component" value="Unassembled WGS sequence"/>
</dbReference>
<dbReference type="InterPro" id="IPR023058">
    <property type="entry name" value="PPIase_PpiC_CS"/>
</dbReference>
<organism evidence="10 11">
    <name type="scientific">Vogesella aquatica</name>
    <dbReference type="NCBI Taxonomy" id="2984206"/>
    <lineage>
        <taxon>Bacteria</taxon>
        <taxon>Pseudomonadati</taxon>
        <taxon>Pseudomonadota</taxon>
        <taxon>Betaproteobacteria</taxon>
        <taxon>Neisseriales</taxon>
        <taxon>Chromobacteriaceae</taxon>
        <taxon>Vogesella</taxon>
    </lineage>
</organism>
<gene>
    <name evidence="10" type="ORF">PQU95_10490</name>
</gene>
<protein>
    <recommendedName>
        <fullName evidence="3">peptidylprolyl isomerase</fullName>
        <ecNumber evidence="3">5.2.1.8</ecNumber>
    </recommendedName>
</protein>
<dbReference type="InterPro" id="IPR046357">
    <property type="entry name" value="PPIase_dom_sf"/>
</dbReference>
<evidence type="ECO:0000256" key="5">
    <source>
        <dbReference type="ARBA" id="ARBA00023110"/>
    </source>
</evidence>
<keyword evidence="5 7" id="KW-0697">Rotamase</keyword>
<name>A0ABT5IYK6_9NEIS</name>
<dbReference type="PANTHER" id="PTHR47245">
    <property type="entry name" value="PEPTIDYLPROLYL ISOMERASE"/>
    <property type="match status" value="1"/>
</dbReference>
<evidence type="ECO:0000256" key="3">
    <source>
        <dbReference type="ARBA" id="ARBA00013194"/>
    </source>
</evidence>